<evidence type="ECO:0000256" key="7">
    <source>
        <dbReference type="ARBA" id="ARBA00022833"/>
    </source>
</evidence>
<dbReference type="SMART" id="SM00863">
    <property type="entry name" value="tRNA_SAD"/>
    <property type="match status" value="1"/>
</dbReference>
<evidence type="ECO:0000256" key="1">
    <source>
        <dbReference type="ARBA" id="ARBA00008226"/>
    </source>
</evidence>
<dbReference type="SUPFAM" id="SSF55186">
    <property type="entry name" value="ThrRS/AlaRS common domain"/>
    <property type="match status" value="1"/>
</dbReference>
<dbReference type="InterPro" id="IPR045864">
    <property type="entry name" value="aa-tRNA-synth_II/BPL/LPL"/>
</dbReference>
<evidence type="ECO:0000313" key="16">
    <source>
        <dbReference type="EMBL" id="UOF02310.1"/>
    </source>
</evidence>
<dbReference type="InterPro" id="IPR018163">
    <property type="entry name" value="Thr/Ala-tRNA-synth_IIc_edit"/>
</dbReference>
<dbReference type="SUPFAM" id="SSF81271">
    <property type="entry name" value="TGS-like"/>
    <property type="match status" value="1"/>
</dbReference>
<evidence type="ECO:0000256" key="3">
    <source>
        <dbReference type="ARBA" id="ARBA00022555"/>
    </source>
</evidence>
<dbReference type="SUPFAM" id="SSF55681">
    <property type="entry name" value="Class II aaRS and biotin synthetases"/>
    <property type="match status" value="1"/>
</dbReference>
<name>A0ABY4CBM7_9BACT</name>
<evidence type="ECO:0000256" key="5">
    <source>
        <dbReference type="ARBA" id="ARBA00022723"/>
    </source>
</evidence>
<dbReference type="Pfam" id="PF07973">
    <property type="entry name" value="tRNA_SAD"/>
    <property type="match status" value="1"/>
</dbReference>
<evidence type="ECO:0000256" key="8">
    <source>
        <dbReference type="ARBA" id="ARBA00022840"/>
    </source>
</evidence>
<dbReference type="InterPro" id="IPR004095">
    <property type="entry name" value="TGS"/>
</dbReference>
<keyword evidence="8 13" id="KW-0067">ATP-binding</keyword>
<keyword evidence="3 13" id="KW-0820">tRNA-binding</keyword>
<dbReference type="Pfam" id="PF03129">
    <property type="entry name" value="HGTP_anticodon"/>
    <property type="match status" value="1"/>
</dbReference>
<dbReference type="Proteomes" id="UP000830116">
    <property type="component" value="Chromosome"/>
</dbReference>
<dbReference type="EC" id="6.1.1.3" evidence="13"/>
<keyword evidence="11 13" id="KW-0030">Aminoacyl-tRNA synthetase</keyword>
<dbReference type="PROSITE" id="PS51880">
    <property type="entry name" value="TGS"/>
    <property type="match status" value="1"/>
</dbReference>
<organism evidence="16 17">
    <name type="scientific">Bdellovibrio reynosensis</name>
    <dbReference type="NCBI Taxonomy" id="2835041"/>
    <lineage>
        <taxon>Bacteria</taxon>
        <taxon>Pseudomonadati</taxon>
        <taxon>Bdellovibrionota</taxon>
        <taxon>Bdellovibrionia</taxon>
        <taxon>Bdellovibrionales</taxon>
        <taxon>Pseudobdellovibrionaceae</taxon>
        <taxon>Bdellovibrio</taxon>
    </lineage>
</organism>
<dbReference type="NCBIfam" id="TIGR00418">
    <property type="entry name" value="thrS"/>
    <property type="match status" value="1"/>
</dbReference>
<dbReference type="InterPro" id="IPR004154">
    <property type="entry name" value="Anticodon-bd"/>
</dbReference>
<dbReference type="Gene3D" id="3.30.54.20">
    <property type="match status" value="1"/>
</dbReference>
<dbReference type="InterPro" id="IPR033728">
    <property type="entry name" value="ThrRS_core"/>
</dbReference>
<dbReference type="InterPro" id="IPR012675">
    <property type="entry name" value="Beta-grasp_dom_sf"/>
</dbReference>
<dbReference type="InterPro" id="IPR006195">
    <property type="entry name" value="aa-tRNA-synth_II"/>
</dbReference>
<dbReference type="InterPro" id="IPR012947">
    <property type="entry name" value="tRNA_SAD"/>
</dbReference>
<dbReference type="InterPro" id="IPR047246">
    <property type="entry name" value="ThrRS_anticodon"/>
</dbReference>
<comment type="subunit">
    <text evidence="13">Homodimer.</text>
</comment>
<dbReference type="CDD" id="cd01667">
    <property type="entry name" value="TGS_ThrRS"/>
    <property type="match status" value="1"/>
</dbReference>
<dbReference type="Pfam" id="PF00587">
    <property type="entry name" value="tRNA-synt_2b"/>
    <property type="match status" value="1"/>
</dbReference>
<reference evidence="16" key="1">
    <citation type="submission" date="2022-03" db="EMBL/GenBank/DDBJ databases">
        <title>Genome Identification and Characterization of new species Bdellovibrio reynosense LBG001 sp. nov. from a Mexico soil sample.</title>
        <authorList>
            <person name="Camilli A."/>
            <person name="Ajao Y."/>
            <person name="Guo X."/>
        </authorList>
    </citation>
    <scope>NUCLEOTIDE SEQUENCE</scope>
    <source>
        <strain evidence="16">LBG001</strain>
    </source>
</reference>
<dbReference type="CDD" id="cd00860">
    <property type="entry name" value="ThrRS_anticodon"/>
    <property type="match status" value="1"/>
</dbReference>
<dbReference type="EMBL" id="CP093442">
    <property type="protein sequence ID" value="UOF02310.1"/>
    <property type="molecule type" value="Genomic_DNA"/>
</dbReference>
<dbReference type="InterPro" id="IPR002320">
    <property type="entry name" value="Thr-tRNA-ligase_IIa"/>
</dbReference>
<evidence type="ECO:0000256" key="6">
    <source>
        <dbReference type="ARBA" id="ARBA00022741"/>
    </source>
</evidence>
<evidence type="ECO:0000259" key="14">
    <source>
        <dbReference type="PROSITE" id="PS50862"/>
    </source>
</evidence>
<dbReference type="RefSeq" id="WP_243539464.1">
    <property type="nucleotide sequence ID" value="NZ_CP093442.1"/>
</dbReference>
<comment type="cofactor">
    <cofactor evidence="13">
        <name>Zn(2+)</name>
        <dbReference type="ChEBI" id="CHEBI:29105"/>
    </cofactor>
    <text evidence="13">Binds 1 zinc ion per subunit.</text>
</comment>
<protein>
    <recommendedName>
        <fullName evidence="13">Threonine--tRNA ligase</fullName>
        <ecNumber evidence="13">6.1.1.3</ecNumber>
    </recommendedName>
    <alternativeName>
        <fullName evidence="13">Threonyl-tRNA synthetase</fullName>
        <shortName evidence="13">ThrRS</shortName>
    </alternativeName>
</protein>
<dbReference type="Pfam" id="PF02824">
    <property type="entry name" value="TGS"/>
    <property type="match status" value="1"/>
</dbReference>
<keyword evidence="9 13" id="KW-0694">RNA-binding</keyword>
<keyword evidence="4 13" id="KW-0436">Ligase</keyword>
<evidence type="ECO:0000256" key="12">
    <source>
        <dbReference type="ARBA" id="ARBA00049515"/>
    </source>
</evidence>
<keyword evidence="2 13" id="KW-0963">Cytoplasm</keyword>
<dbReference type="PROSITE" id="PS50862">
    <property type="entry name" value="AA_TRNA_LIGASE_II"/>
    <property type="match status" value="1"/>
</dbReference>
<dbReference type="Gene3D" id="3.40.50.800">
    <property type="entry name" value="Anticodon-binding domain"/>
    <property type="match status" value="1"/>
</dbReference>
<keyword evidence="10 13" id="KW-0648">Protein biosynthesis</keyword>
<dbReference type="HAMAP" id="MF_00184">
    <property type="entry name" value="Thr_tRNA_synth"/>
    <property type="match status" value="1"/>
</dbReference>
<feature type="domain" description="Aminoacyl-transfer RNA synthetases class-II family profile" evidence="14">
    <location>
        <begin position="276"/>
        <end position="540"/>
    </location>
</feature>
<evidence type="ECO:0000259" key="15">
    <source>
        <dbReference type="PROSITE" id="PS51880"/>
    </source>
</evidence>
<evidence type="ECO:0000313" key="17">
    <source>
        <dbReference type="Proteomes" id="UP000830116"/>
    </source>
</evidence>
<evidence type="ECO:0000256" key="13">
    <source>
        <dbReference type="HAMAP-Rule" id="MF_00184"/>
    </source>
</evidence>
<dbReference type="PANTHER" id="PTHR11451:SF44">
    <property type="entry name" value="THREONINE--TRNA LIGASE, CHLOROPLASTIC_MITOCHONDRIAL 2"/>
    <property type="match status" value="1"/>
</dbReference>
<dbReference type="InterPro" id="IPR002314">
    <property type="entry name" value="aa-tRNA-synt_IIb"/>
</dbReference>
<evidence type="ECO:0000256" key="10">
    <source>
        <dbReference type="ARBA" id="ARBA00022917"/>
    </source>
</evidence>
<comment type="catalytic activity">
    <reaction evidence="12 13">
        <text>tRNA(Thr) + L-threonine + ATP = L-threonyl-tRNA(Thr) + AMP + diphosphate + H(+)</text>
        <dbReference type="Rhea" id="RHEA:24624"/>
        <dbReference type="Rhea" id="RHEA-COMP:9670"/>
        <dbReference type="Rhea" id="RHEA-COMP:9704"/>
        <dbReference type="ChEBI" id="CHEBI:15378"/>
        <dbReference type="ChEBI" id="CHEBI:30616"/>
        <dbReference type="ChEBI" id="CHEBI:33019"/>
        <dbReference type="ChEBI" id="CHEBI:57926"/>
        <dbReference type="ChEBI" id="CHEBI:78442"/>
        <dbReference type="ChEBI" id="CHEBI:78534"/>
        <dbReference type="ChEBI" id="CHEBI:456215"/>
        <dbReference type="EC" id="6.1.1.3"/>
    </reaction>
</comment>
<feature type="binding site" evidence="13">
    <location>
        <position position="340"/>
    </location>
    <ligand>
        <name>Zn(2+)</name>
        <dbReference type="ChEBI" id="CHEBI:29105"/>
        <note>catalytic</note>
    </ligand>
</feature>
<feature type="binding site" evidence="13">
    <location>
        <position position="517"/>
    </location>
    <ligand>
        <name>Zn(2+)</name>
        <dbReference type="ChEBI" id="CHEBI:29105"/>
        <note>catalytic</note>
    </ligand>
</feature>
<sequence>MSQITIILPDNSTKVFDHEPTALEVAMSIGPRLAKETLGVKINDSKEISDLRTPLKDQSKVALITTKSPEAVEVIRHSCAHIMAHAVQEIWPEVKVTIGPVIDNGFYYDFDSPFAFNEEHFEKIEKKMAELVSKDLPIHRENWPIAKAIETFKGMNERFKVELIEDLAKKGETTVGIYFNGTGWFDLCRGPHIQSSGQIKAFKLLSVAGAYWRGDEKNAQLQRIYATAFGDKKDLELYLHNLEEAKKRDHRKLGKELGLFMFHEYASASPFFTGKGTTVYNELVNYIRELYMEYDYQEVITPQVFDVELFKASGHYGNYKDAMYFTKLDERENALKPMNCPSHCLMFGAEKHSYRELPIRMADFGRLHRYEKSGAIHGITRVRTFCQDDAHIFCSLDQLKVEIYRFVEMLNKIYHVLGMPNYKILLATRPDNRMGDDSVWDRSEGALAEALNELNLPFEYSPGEGAFYGPKLEFHFVDAIGRSWQTGTIQVDFNMPAAFDLKYTGEDNKEHRPVMLHRAVLGSLERFIGVYLEHTAGHLPPWLCPTQVAILNVTDRVNTFCEDLQKLLKEHKVRVEFDRRNEKLNYKIREAQLQKIPYMIIVGDKEAENKTVSLRLRDGSEHKGVTVDDLLKLITTDIKERHLQSSLAKAATTNESQAKTE</sequence>
<evidence type="ECO:0000256" key="4">
    <source>
        <dbReference type="ARBA" id="ARBA00022598"/>
    </source>
</evidence>
<feature type="region of interest" description="Catalytic" evidence="13">
    <location>
        <begin position="249"/>
        <end position="540"/>
    </location>
</feature>
<accession>A0ABY4CBM7</accession>
<dbReference type="GO" id="GO:0004829">
    <property type="term" value="F:threonine-tRNA ligase activity"/>
    <property type="evidence" value="ECO:0007669"/>
    <property type="project" value="UniProtKB-EC"/>
</dbReference>
<dbReference type="Gene3D" id="3.30.980.10">
    <property type="entry name" value="Threonyl-trna Synthetase, Chain A, domain 2"/>
    <property type="match status" value="1"/>
</dbReference>
<dbReference type="InterPro" id="IPR012676">
    <property type="entry name" value="TGS-like"/>
</dbReference>
<dbReference type="PRINTS" id="PR01047">
    <property type="entry name" value="TRNASYNTHTHR"/>
</dbReference>
<comment type="subcellular location">
    <subcellularLocation>
        <location evidence="13">Cytoplasm</location>
    </subcellularLocation>
</comment>
<dbReference type="CDD" id="cd00771">
    <property type="entry name" value="ThrRS_core"/>
    <property type="match status" value="1"/>
</dbReference>
<keyword evidence="7 13" id="KW-0862">Zinc</keyword>
<feature type="domain" description="TGS" evidence="15">
    <location>
        <begin position="1"/>
        <end position="65"/>
    </location>
</feature>
<proteinExistence type="inferred from homology"/>
<feature type="binding site" evidence="13">
    <location>
        <position position="391"/>
    </location>
    <ligand>
        <name>Zn(2+)</name>
        <dbReference type="ChEBI" id="CHEBI:29105"/>
        <note>catalytic</note>
    </ligand>
</feature>
<dbReference type="InterPro" id="IPR036621">
    <property type="entry name" value="Anticodon-bd_dom_sf"/>
</dbReference>
<evidence type="ECO:0000256" key="2">
    <source>
        <dbReference type="ARBA" id="ARBA00022490"/>
    </source>
</evidence>
<evidence type="ECO:0000256" key="11">
    <source>
        <dbReference type="ARBA" id="ARBA00023146"/>
    </source>
</evidence>
<comment type="similarity">
    <text evidence="1 13">Belongs to the class-II aminoacyl-tRNA synthetase family.</text>
</comment>
<dbReference type="Gene3D" id="3.30.930.10">
    <property type="entry name" value="Bira Bifunctional Protein, Domain 2"/>
    <property type="match status" value="1"/>
</dbReference>
<keyword evidence="5 13" id="KW-0479">Metal-binding</keyword>
<dbReference type="SUPFAM" id="SSF52954">
    <property type="entry name" value="Class II aaRS ABD-related"/>
    <property type="match status" value="1"/>
</dbReference>
<gene>
    <name evidence="13 16" type="primary">thrS</name>
    <name evidence="16" type="ORF">MNR06_05015</name>
</gene>
<keyword evidence="17" id="KW-1185">Reference proteome</keyword>
<keyword evidence="6 13" id="KW-0547">Nucleotide-binding</keyword>
<evidence type="ECO:0000256" key="9">
    <source>
        <dbReference type="ARBA" id="ARBA00022884"/>
    </source>
</evidence>
<dbReference type="PANTHER" id="PTHR11451">
    <property type="entry name" value="THREONINE-TRNA LIGASE"/>
    <property type="match status" value="1"/>
</dbReference>
<dbReference type="Gene3D" id="3.10.20.30">
    <property type="match status" value="1"/>
</dbReference>